<evidence type="ECO:0000313" key="6">
    <source>
        <dbReference type="Proteomes" id="UP001231189"/>
    </source>
</evidence>
<feature type="region of interest" description="Disordered" evidence="2">
    <location>
        <begin position="553"/>
        <end position="572"/>
    </location>
</feature>
<dbReference type="EMBL" id="JAUUTY010000004">
    <property type="protein sequence ID" value="KAK1644294.1"/>
    <property type="molecule type" value="Genomic_DNA"/>
</dbReference>
<dbReference type="InterPro" id="IPR018838">
    <property type="entry name" value="ZGRF1-like_N"/>
</dbReference>
<feature type="coiled-coil region" evidence="1">
    <location>
        <begin position="866"/>
        <end position="893"/>
    </location>
</feature>
<sequence length="958" mass="108098">MDLLASRDQVQVQGPKRWSVIYVTQLQKKNKVSCNGSILLHPDNRRIVLLDDLGITIDAKVLRINESISAGMSFEFPCHLVKVAPEQNSGGTKNEEFDMGYWIWEVCYTTAKDLDRGRLKKYDGTLRFWSSNGWLVLLNAREEPIAVQVLSKGHCVRSDLEVSFSHHSVTVGSLLAGTPPVEEHRASPLQPEIETQSGQFTELLHDEISKQHDKVRPPVIDHAQKVDHTQLQRSLDFSKGQEFRSQVRSQLRSTVHPIGKANHFLLVVSFGRAKFKLSEETVGLALESCLGGISVDFSVIQLSDRTFRFSVASRHVGFMVYSLRKFSTEQFKGYFHLWGFGGPNWRKEFAVWQQECNEEWTLVSPNKKRTVSALNALRKRPDRPILQRKNSSGSVKKSLSFAETLVYEACSGYSMKDASLKNNQDAEISEQIDAETASKSFYQCANGQVDNEVDPFDKLVDDMAYRVWNCGRCLSMSHNTSVCTNEIRCRGCFSYGHIRKDCLKSKREKKWIPKKKETSSTKTLAGTETEPDTISGDEPVTEQKPPEVQILGSQPHETTTAPNPTPPPLPPPLPSLFFRSPMANFEVDPAPWLPPGHQIIDGGPTRLPRTFYTPAVRPPRRNETVCTAELLPPPPQALVPFWREQVRNFVLHELQIDVEEVQPSIFGLGYFRLRSPAARAALVAHVPYQLQNGVFVRFVNHDDRDNHRAVQGFRSGWLMFLAIPLDFRNEYDISNAIAAFGRFHHWHQDENMVERTLVYASFPSPALVPRDVVFGDYASIGGVRETWTAVCYILTADFADMLPHDEDQMPVDGNPHPLPGQLQPGNFNWVMPQYPEIGWNNIPEQQQPANVEDDDFFQPEEQPMHNNNDEQEVAQLHDEEDNLQNNVEEILIDDSIVGGSQGSPISANSDVSVSGVINHNIVINSKVGRDLEIPEEELTVEKLTVSPKVSQNKKVPDV</sequence>
<gene>
    <name evidence="5" type="ORF">QYE76_062099</name>
</gene>
<evidence type="ECO:0000256" key="1">
    <source>
        <dbReference type="SAM" id="Coils"/>
    </source>
</evidence>
<evidence type="ECO:0000259" key="4">
    <source>
        <dbReference type="Pfam" id="PF24530"/>
    </source>
</evidence>
<dbReference type="PANTHER" id="PTHR33075:SF10">
    <property type="entry name" value="DUF4283 DOMAIN-CONTAINING PROTEIN"/>
    <property type="match status" value="1"/>
</dbReference>
<evidence type="ECO:0008006" key="7">
    <source>
        <dbReference type="Google" id="ProtNLM"/>
    </source>
</evidence>
<dbReference type="PANTHER" id="PTHR33075">
    <property type="entry name" value="OS02G0499800 PROTEIN"/>
    <property type="match status" value="1"/>
</dbReference>
<name>A0AAD8S2C2_LOLMU</name>
<evidence type="ECO:0000259" key="3">
    <source>
        <dbReference type="Pfam" id="PF10382"/>
    </source>
</evidence>
<dbReference type="Pfam" id="PF24530">
    <property type="entry name" value="DUF7597"/>
    <property type="match status" value="1"/>
</dbReference>
<comment type="caution">
    <text evidence="5">The sequence shown here is derived from an EMBL/GenBank/DDBJ whole genome shotgun (WGS) entry which is preliminary data.</text>
</comment>
<reference evidence="5" key="1">
    <citation type="submission" date="2023-07" db="EMBL/GenBank/DDBJ databases">
        <title>A chromosome-level genome assembly of Lolium multiflorum.</title>
        <authorList>
            <person name="Chen Y."/>
            <person name="Copetti D."/>
            <person name="Kolliker R."/>
            <person name="Studer B."/>
        </authorList>
    </citation>
    <scope>NUCLEOTIDE SEQUENCE</scope>
    <source>
        <strain evidence="5">02402/16</strain>
        <tissue evidence="5">Leaf</tissue>
    </source>
</reference>
<accession>A0AAD8S2C2</accession>
<organism evidence="5 6">
    <name type="scientific">Lolium multiflorum</name>
    <name type="common">Italian ryegrass</name>
    <name type="synonym">Lolium perenne subsp. multiflorum</name>
    <dbReference type="NCBI Taxonomy" id="4521"/>
    <lineage>
        <taxon>Eukaryota</taxon>
        <taxon>Viridiplantae</taxon>
        <taxon>Streptophyta</taxon>
        <taxon>Embryophyta</taxon>
        <taxon>Tracheophyta</taxon>
        <taxon>Spermatophyta</taxon>
        <taxon>Magnoliopsida</taxon>
        <taxon>Liliopsida</taxon>
        <taxon>Poales</taxon>
        <taxon>Poaceae</taxon>
        <taxon>BOP clade</taxon>
        <taxon>Pooideae</taxon>
        <taxon>Poodae</taxon>
        <taxon>Poeae</taxon>
        <taxon>Poeae Chloroplast Group 2 (Poeae type)</taxon>
        <taxon>Loliodinae</taxon>
        <taxon>Loliinae</taxon>
        <taxon>Lolium</taxon>
    </lineage>
</organism>
<evidence type="ECO:0000313" key="5">
    <source>
        <dbReference type="EMBL" id="KAK1644294.1"/>
    </source>
</evidence>
<protein>
    <recommendedName>
        <fullName evidence="7">CCHC-type domain-containing protein</fullName>
    </recommendedName>
</protein>
<feature type="domain" description="5'-3' DNA helicase ZGRF1-like N-terminal" evidence="3">
    <location>
        <begin position="17"/>
        <end position="87"/>
    </location>
</feature>
<dbReference type="InterPro" id="IPR056018">
    <property type="entry name" value="DUF7597"/>
</dbReference>
<keyword evidence="1" id="KW-0175">Coiled coil</keyword>
<feature type="region of interest" description="Disordered" evidence="2">
    <location>
        <begin position="511"/>
        <end position="543"/>
    </location>
</feature>
<evidence type="ECO:0000256" key="2">
    <source>
        <dbReference type="SAM" id="MobiDB-lite"/>
    </source>
</evidence>
<feature type="domain" description="DUF7597" evidence="4">
    <location>
        <begin position="587"/>
        <end position="710"/>
    </location>
</feature>
<proteinExistence type="predicted"/>
<dbReference type="AlphaFoldDB" id="A0AAD8S2C2"/>
<dbReference type="Proteomes" id="UP001231189">
    <property type="component" value="Unassembled WGS sequence"/>
</dbReference>
<keyword evidence="6" id="KW-1185">Reference proteome</keyword>
<feature type="compositionally biased region" description="Pro residues" evidence="2">
    <location>
        <begin position="563"/>
        <end position="572"/>
    </location>
</feature>
<dbReference type="Pfam" id="PF10382">
    <property type="entry name" value="ZGRF1-like_N"/>
    <property type="match status" value="1"/>
</dbReference>